<dbReference type="Pfam" id="PF12296">
    <property type="entry name" value="HsbA"/>
    <property type="match status" value="1"/>
</dbReference>
<reference evidence="1" key="1">
    <citation type="submission" date="2018-12" db="EMBL/GenBank/DDBJ databases">
        <authorList>
            <person name="Syme R.A."/>
            <person name="Farfan-Caceres L."/>
            <person name="Lichtenzveig J."/>
        </authorList>
    </citation>
    <scope>NUCLEOTIDE SEQUENCE</scope>
    <source>
        <strain evidence="1">Al4</strain>
    </source>
</reference>
<gene>
    <name evidence="1" type="ORF">EKO04_004249</name>
</gene>
<organism evidence="1 2">
    <name type="scientific">Ascochyta lentis</name>
    <dbReference type="NCBI Taxonomy" id="205686"/>
    <lineage>
        <taxon>Eukaryota</taxon>
        <taxon>Fungi</taxon>
        <taxon>Dikarya</taxon>
        <taxon>Ascomycota</taxon>
        <taxon>Pezizomycotina</taxon>
        <taxon>Dothideomycetes</taxon>
        <taxon>Pleosporomycetidae</taxon>
        <taxon>Pleosporales</taxon>
        <taxon>Pleosporineae</taxon>
        <taxon>Didymellaceae</taxon>
        <taxon>Ascochyta</taxon>
    </lineage>
</organism>
<dbReference type="OrthoDB" id="2422134at2759"/>
<dbReference type="Proteomes" id="UP000651452">
    <property type="component" value="Unassembled WGS sequence"/>
</dbReference>
<name>A0A8H7J4J4_9PLEO</name>
<dbReference type="GO" id="GO:0005576">
    <property type="term" value="C:extracellular region"/>
    <property type="evidence" value="ECO:0007669"/>
    <property type="project" value="TreeGrafter"/>
</dbReference>
<comment type="caution">
    <text evidence="1">The sequence shown here is derived from an EMBL/GenBank/DDBJ whole genome shotgun (WGS) entry which is preliminary data.</text>
</comment>
<proteinExistence type="predicted"/>
<dbReference type="InterPro" id="IPR021054">
    <property type="entry name" value="Cell_wall_mannoprotein_1"/>
</dbReference>
<evidence type="ECO:0000313" key="2">
    <source>
        <dbReference type="Proteomes" id="UP000651452"/>
    </source>
</evidence>
<reference evidence="1" key="2">
    <citation type="submission" date="2020-09" db="EMBL/GenBank/DDBJ databases">
        <title>Reference genome assembly for Australian Ascochyta lentis isolate Al4.</title>
        <authorList>
            <person name="Lee R.C."/>
            <person name="Farfan-Caceres L.M."/>
            <person name="Debler J.W."/>
            <person name="Williams A.H."/>
            <person name="Henares B.M."/>
        </authorList>
    </citation>
    <scope>NUCLEOTIDE SEQUENCE</scope>
    <source>
        <strain evidence="1">Al4</strain>
    </source>
</reference>
<dbReference type="PANTHER" id="PTHR38123">
    <property type="entry name" value="CELL WALL SERINE-THREONINE-RICH GALACTOMANNOPROTEIN MP1 (AFU_ORTHOLOGUE AFUA_4G03240)"/>
    <property type="match status" value="1"/>
</dbReference>
<sequence length="206" mass="22034">MLSSFIPSYQAHGMSRDVAEDLKIQLSLLLISLLSISSAIPIGPHHENKSLAPQLLTTINDLNTAVIGLTTAVNRFDGSLLSLLPQALAVVKTEAKLDITILKATHIAEKSTNFTPEESTNIVNTLAGGIGPIQEFLEVLKKKYPQFTKTLIAPTVLLDLKILKKHTDDLITALTPKVTADNAGLLGLGKGILDQAFDDAIAVYSA</sequence>
<dbReference type="EMBL" id="RZGK01000007">
    <property type="protein sequence ID" value="KAF9697744.1"/>
    <property type="molecule type" value="Genomic_DNA"/>
</dbReference>
<dbReference type="PANTHER" id="PTHR38123:SF1">
    <property type="entry name" value="HYDROPHOBIC SURFACE BINDING PROTEIN"/>
    <property type="match status" value="1"/>
</dbReference>
<keyword evidence="2" id="KW-1185">Reference proteome</keyword>
<evidence type="ECO:0000313" key="1">
    <source>
        <dbReference type="EMBL" id="KAF9697744.1"/>
    </source>
</evidence>
<accession>A0A8H7J4J4</accession>
<dbReference type="AlphaFoldDB" id="A0A8H7J4J4"/>
<dbReference type="Gene3D" id="1.20.1280.140">
    <property type="match status" value="1"/>
</dbReference>
<protein>
    <submittedName>
        <fullName evidence="1">Uncharacterized protein</fullName>
    </submittedName>
</protein>